<protein>
    <submittedName>
        <fullName evidence="6">Mannuronate-specific alginate lyase</fullName>
        <ecNumber evidence="6">4.2.2.3</ecNumber>
    </submittedName>
</protein>
<organism evidence="6 7">
    <name type="scientific">Enterobacter soli</name>
    <dbReference type="NCBI Taxonomy" id="885040"/>
    <lineage>
        <taxon>Bacteria</taxon>
        <taxon>Pseudomonadati</taxon>
        <taxon>Pseudomonadota</taxon>
        <taxon>Gammaproteobacteria</taxon>
        <taxon>Enterobacterales</taxon>
        <taxon>Enterobacteriaceae</taxon>
        <taxon>Enterobacter</taxon>
    </lineage>
</organism>
<dbReference type="Gene3D" id="1.50.10.100">
    <property type="entry name" value="Chondroitin AC/alginate lyase"/>
    <property type="match status" value="1"/>
</dbReference>
<dbReference type="SUPFAM" id="SSF48230">
    <property type="entry name" value="Chondroitin AC/alginate lyase"/>
    <property type="match status" value="1"/>
</dbReference>
<evidence type="ECO:0000256" key="2">
    <source>
        <dbReference type="ARBA" id="ARBA00023239"/>
    </source>
</evidence>
<dbReference type="InterPro" id="IPR008397">
    <property type="entry name" value="Alginate_lyase_dom"/>
</dbReference>
<evidence type="ECO:0000313" key="7">
    <source>
        <dbReference type="Proteomes" id="UP001225042"/>
    </source>
</evidence>
<proteinExistence type="predicted"/>
<evidence type="ECO:0000256" key="3">
    <source>
        <dbReference type="SAM" id="MobiDB-lite"/>
    </source>
</evidence>
<dbReference type="EC" id="4.2.2.3" evidence="6"/>
<comment type="caution">
    <text evidence="6">The sequence shown here is derived from an EMBL/GenBank/DDBJ whole genome shotgun (WGS) entry which is preliminary data.</text>
</comment>
<dbReference type="GO" id="GO:0045135">
    <property type="term" value="F:poly(beta-D-mannuronate) lyase activity"/>
    <property type="evidence" value="ECO:0007669"/>
    <property type="project" value="UniProtKB-EC"/>
</dbReference>
<keyword evidence="7" id="KW-1185">Reference proteome</keyword>
<evidence type="ECO:0000313" key="6">
    <source>
        <dbReference type="EMBL" id="MDQ2256196.1"/>
    </source>
</evidence>
<evidence type="ECO:0000256" key="4">
    <source>
        <dbReference type="SAM" id="SignalP"/>
    </source>
</evidence>
<evidence type="ECO:0000256" key="1">
    <source>
        <dbReference type="ARBA" id="ARBA00022729"/>
    </source>
</evidence>
<dbReference type="Pfam" id="PF05426">
    <property type="entry name" value="Alginate_lyase"/>
    <property type="match status" value="1"/>
</dbReference>
<feature type="chain" id="PRO_5043925368" evidence="4">
    <location>
        <begin position="17"/>
        <end position="325"/>
    </location>
</feature>
<name>A0AAW8H956_9ENTR</name>
<sequence>MRILLFLACLPVYACAAQLVPPTGFAKPLPHTGHGSCVTLPAPYTADLVFRSKYEGSDSARATLNPDAEKAFRDETKPITDFERGISQMIWRYKYTGDAKTRDCILSGFTQWADANALTSSHTNHTGRSMRKWALATLATGWVELKFMPGSPVKENTDIERWLALLTDKVVQDWDGLPLAKTNNHSYWAAWSVMAASVALNRQDLFNWSVKEYRIAARQIEADGTLPNERQRRERAAAYHNYALQPLVMIASFAKANGVDLFPENQYALQRLANWVLQHDNRNTDWLVPYCTLVKCDSVTISLRDASPPQKNRRMGGDLTVLYQP</sequence>
<dbReference type="GO" id="GO:0042597">
    <property type="term" value="C:periplasmic space"/>
    <property type="evidence" value="ECO:0007669"/>
    <property type="project" value="InterPro"/>
</dbReference>
<dbReference type="NCBIfam" id="NF001467">
    <property type="entry name" value="PRK00325.1-2"/>
    <property type="match status" value="1"/>
</dbReference>
<dbReference type="InterPro" id="IPR008929">
    <property type="entry name" value="Chondroitin_lyas"/>
</dbReference>
<feature type="domain" description="Alginate lyase" evidence="5">
    <location>
        <begin position="50"/>
        <end position="279"/>
    </location>
</feature>
<reference evidence="6 7" key="1">
    <citation type="submission" date="2023-08" db="EMBL/GenBank/DDBJ databases">
        <authorList>
            <person name="Dale J."/>
        </authorList>
    </citation>
    <scope>NUCLEOTIDE SEQUENCE [LARGE SCALE GENOMIC DNA]</scope>
    <source>
        <strain evidence="6 7">2023EL-00788</strain>
    </source>
</reference>
<accession>A0AAW8H956</accession>
<gene>
    <name evidence="6" type="ORF">RBJ67_08550</name>
</gene>
<dbReference type="AlphaFoldDB" id="A0AAW8H956"/>
<feature type="region of interest" description="Disordered" evidence="3">
    <location>
        <begin position="306"/>
        <end position="325"/>
    </location>
</feature>
<dbReference type="Proteomes" id="UP001225042">
    <property type="component" value="Unassembled WGS sequence"/>
</dbReference>
<dbReference type="RefSeq" id="WP_306683752.1">
    <property type="nucleotide sequence ID" value="NZ_JAVDKR010000006.1"/>
</dbReference>
<keyword evidence="1 4" id="KW-0732">Signal</keyword>
<dbReference type="EMBL" id="JAVDKS010000003">
    <property type="protein sequence ID" value="MDQ2256196.1"/>
    <property type="molecule type" value="Genomic_DNA"/>
</dbReference>
<feature type="signal peptide" evidence="4">
    <location>
        <begin position="1"/>
        <end position="16"/>
    </location>
</feature>
<keyword evidence="2 6" id="KW-0456">Lyase</keyword>
<evidence type="ECO:0000259" key="5">
    <source>
        <dbReference type="Pfam" id="PF05426"/>
    </source>
</evidence>